<dbReference type="PANTHER" id="PTHR31354">
    <property type="entry name" value="OS01G0793500 PROTEIN"/>
    <property type="match status" value="1"/>
</dbReference>
<dbReference type="AlphaFoldDB" id="A0A0D2Q9Q9"/>
<keyword evidence="1" id="KW-0732">Signal</keyword>
<name>A0A0D2Q9Q9_GOSRA</name>
<gene>
    <name evidence="2" type="ORF">B456_002G087800</name>
</gene>
<evidence type="ECO:0000256" key="1">
    <source>
        <dbReference type="SAM" id="SignalP"/>
    </source>
</evidence>
<dbReference type="Gene3D" id="3.90.1720.10">
    <property type="entry name" value="endopeptidase domain like (from Nostoc punctiforme)"/>
    <property type="match status" value="1"/>
</dbReference>
<evidence type="ECO:0000313" key="3">
    <source>
        <dbReference type="Proteomes" id="UP000032304"/>
    </source>
</evidence>
<dbReference type="PANTHER" id="PTHR31354:SF2">
    <property type="entry name" value="OS01G0793500 PROTEIN"/>
    <property type="match status" value="1"/>
</dbReference>
<dbReference type="Proteomes" id="UP000032304">
    <property type="component" value="Chromosome 2"/>
</dbReference>
<organism evidence="2 3">
    <name type="scientific">Gossypium raimondii</name>
    <name type="common">Peruvian cotton</name>
    <name type="synonym">Gossypium klotzschianum subsp. raimondii</name>
    <dbReference type="NCBI Taxonomy" id="29730"/>
    <lineage>
        <taxon>Eukaryota</taxon>
        <taxon>Viridiplantae</taxon>
        <taxon>Streptophyta</taxon>
        <taxon>Embryophyta</taxon>
        <taxon>Tracheophyta</taxon>
        <taxon>Spermatophyta</taxon>
        <taxon>Magnoliopsida</taxon>
        <taxon>eudicotyledons</taxon>
        <taxon>Gunneridae</taxon>
        <taxon>Pentapetalae</taxon>
        <taxon>rosids</taxon>
        <taxon>malvids</taxon>
        <taxon>Malvales</taxon>
        <taxon>Malvaceae</taxon>
        <taxon>Malvoideae</taxon>
        <taxon>Gossypium</taxon>
    </lineage>
</organism>
<evidence type="ECO:0008006" key="4">
    <source>
        <dbReference type="Google" id="ProtNLM"/>
    </source>
</evidence>
<reference evidence="2 3" key="1">
    <citation type="journal article" date="2012" name="Nature">
        <title>Repeated polyploidization of Gossypium genomes and the evolution of spinnable cotton fibres.</title>
        <authorList>
            <person name="Paterson A.H."/>
            <person name="Wendel J.F."/>
            <person name="Gundlach H."/>
            <person name="Guo H."/>
            <person name="Jenkins J."/>
            <person name="Jin D."/>
            <person name="Llewellyn D."/>
            <person name="Showmaker K.C."/>
            <person name="Shu S."/>
            <person name="Udall J."/>
            <person name="Yoo M.J."/>
            <person name="Byers R."/>
            <person name="Chen W."/>
            <person name="Doron-Faigenboim A."/>
            <person name="Duke M.V."/>
            <person name="Gong L."/>
            <person name="Grimwood J."/>
            <person name="Grover C."/>
            <person name="Grupp K."/>
            <person name="Hu G."/>
            <person name="Lee T.H."/>
            <person name="Li J."/>
            <person name="Lin L."/>
            <person name="Liu T."/>
            <person name="Marler B.S."/>
            <person name="Page J.T."/>
            <person name="Roberts A.W."/>
            <person name="Romanel E."/>
            <person name="Sanders W.S."/>
            <person name="Szadkowski E."/>
            <person name="Tan X."/>
            <person name="Tang H."/>
            <person name="Xu C."/>
            <person name="Wang J."/>
            <person name="Wang Z."/>
            <person name="Zhang D."/>
            <person name="Zhang L."/>
            <person name="Ashrafi H."/>
            <person name="Bedon F."/>
            <person name="Bowers J.E."/>
            <person name="Brubaker C.L."/>
            <person name="Chee P.W."/>
            <person name="Das S."/>
            <person name="Gingle A.R."/>
            <person name="Haigler C.H."/>
            <person name="Harker D."/>
            <person name="Hoffmann L.V."/>
            <person name="Hovav R."/>
            <person name="Jones D.C."/>
            <person name="Lemke C."/>
            <person name="Mansoor S."/>
            <person name="ur Rahman M."/>
            <person name="Rainville L.N."/>
            <person name="Rambani A."/>
            <person name="Reddy U.K."/>
            <person name="Rong J.K."/>
            <person name="Saranga Y."/>
            <person name="Scheffler B.E."/>
            <person name="Scheffler J.A."/>
            <person name="Stelly D.M."/>
            <person name="Triplett B.A."/>
            <person name="Van Deynze A."/>
            <person name="Vaslin M.F."/>
            <person name="Waghmare V.N."/>
            <person name="Walford S.A."/>
            <person name="Wright R.J."/>
            <person name="Zaki E.A."/>
            <person name="Zhang T."/>
            <person name="Dennis E.S."/>
            <person name="Mayer K.F."/>
            <person name="Peterson D.G."/>
            <person name="Rokhsar D.S."/>
            <person name="Wang X."/>
            <person name="Schmutz J."/>
        </authorList>
    </citation>
    <scope>NUCLEOTIDE SEQUENCE [LARGE SCALE GENOMIC DNA]</scope>
</reference>
<feature type="signal peptide" evidence="1">
    <location>
        <begin position="1"/>
        <end position="31"/>
    </location>
</feature>
<accession>A0A0D2Q9Q9</accession>
<keyword evidence="3" id="KW-1185">Reference proteome</keyword>
<dbReference type="EMBL" id="CM001741">
    <property type="protein sequence ID" value="KJB13651.1"/>
    <property type="molecule type" value="Genomic_DNA"/>
</dbReference>
<protein>
    <recommendedName>
        <fullName evidence="4">Inositol-1,4,5-trisphosphate 5-phosphatase</fullName>
    </recommendedName>
</protein>
<evidence type="ECO:0000313" key="2">
    <source>
        <dbReference type="EMBL" id="KJB13651.1"/>
    </source>
</evidence>
<proteinExistence type="predicted"/>
<feature type="chain" id="PRO_5002250132" description="Inositol-1,4,5-trisphosphate 5-phosphatase" evidence="1">
    <location>
        <begin position="32"/>
        <end position="471"/>
    </location>
</feature>
<sequence>MFSIMASSSSSSFFVRCFPLLFFFFFSHAQAVKSPIHPRDVLPLLPRQVSWPILNSLNSAIDLLPAFVGSVSSQNHIVSWKGACFYENTAWMEFHNKSGSEFGGGTLHIKVSKAHSWTCLDLYLFATPYRVTWDYYFLSREHTLEIDKWEDRAEYEYVKDKGISIFLMQAGMLGTLEALWEVFPLFTNTGWGESANLGFLKKHMGASFESRPQPWYTNISVDDIHSGDFLVISKIRGRWGGFETLEKWVTGSYAGHSAVFLKDSEGKLWVGESGHENEKGEDIIAVIPWDEWWDLELNKDDSNPHIAVLPLHPDVRAKFNETASWEYALSMAGKPYGYHNMLFSWIDTIDGNYPPPLDAHLVASAMTVWSKMQPEYAANLWNEALNKRLGTKGLDLSDILIKDAYTLRFFENNSSQLPKWCNDADNVKLPYCQILGKYRMELPGFNSMDPYPHMNERCPSKPPKYSRPPNC</sequence>
<dbReference type="Gramene" id="KJB13651">
    <property type="protein sequence ID" value="KJB13651"/>
    <property type="gene ID" value="B456_002G087800"/>
</dbReference>